<evidence type="ECO:0000313" key="2">
    <source>
        <dbReference type="EMBL" id="KAF4660184.1"/>
    </source>
</evidence>
<feature type="non-terminal residue" evidence="2">
    <location>
        <position position="1"/>
    </location>
</feature>
<organism evidence="2 3">
    <name type="scientific">Perkinsus chesapeaki</name>
    <name type="common">Clam parasite</name>
    <name type="synonym">Perkinsus andrewsi</name>
    <dbReference type="NCBI Taxonomy" id="330153"/>
    <lineage>
        <taxon>Eukaryota</taxon>
        <taxon>Sar</taxon>
        <taxon>Alveolata</taxon>
        <taxon>Perkinsozoa</taxon>
        <taxon>Perkinsea</taxon>
        <taxon>Perkinsida</taxon>
        <taxon>Perkinsidae</taxon>
        <taxon>Perkinsus</taxon>
    </lineage>
</organism>
<dbReference type="AlphaFoldDB" id="A0A7J6LLP1"/>
<dbReference type="EMBL" id="JAAPAO010000423">
    <property type="protein sequence ID" value="KAF4660184.1"/>
    <property type="molecule type" value="Genomic_DNA"/>
</dbReference>
<gene>
    <name evidence="2" type="ORF">FOL47_007267</name>
</gene>
<keyword evidence="3" id="KW-1185">Reference proteome</keyword>
<feature type="compositionally biased region" description="Basic and acidic residues" evidence="1">
    <location>
        <begin position="99"/>
        <end position="169"/>
    </location>
</feature>
<protein>
    <submittedName>
        <fullName evidence="2">Uncharacterized protein</fullName>
    </submittedName>
</protein>
<dbReference type="Proteomes" id="UP000591131">
    <property type="component" value="Unassembled WGS sequence"/>
</dbReference>
<sequence>GVVKPQNPQSDGECMMASTIEGTALFQFNEKLIMKALICKKTKNGINKGRRIKMRKRIIFEEIEELNEMIESIKPKGRKSTKERPTMKKVNPKATAFRNCRDELKRGREERERKEREREERGRKEREREERERKEREREERERKERERKEMEREEREREERERKEMGREERMRLKKGEMKMMKMMIGVNKVEGDKQSCSIKEQRKKWEAAIEAKFTWKQNRLNLVSLTCPTEHGIVKKGKKEKIVYRSESRPTNTMIDKKYKGIYIPSDKSFAKRLGKAKIDFSRCKVGVEELQKALKKNNKLEDRFMKGFGPLIKFLCDDVPSNDEAGENDGASESDEDGGDSGSGGDDEEQQGDDES</sequence>
<feature type="region of interest" description="Disordered" evidence="1">
    <location>
        <begin position="322"/>
        <end position="359"/>
    </location>
</feature>
<evidence type="ECO:0000256" key="1">
    <source>
        <dbReference type="SAM" id="MobiDB-lite"/>
    </source>
</evidence>
<name>A0A7J6LLP1_PERCH</name>
<comment type="caution">
    <text evidence="2">The sequence shown here is derived from an EMBL/GenBank/DDBJ whole genome shotgun (WGS) entry which is preliminary data.</text>
</comment>
<accession>A0A7J6LLP1</accession>
<proteinExistence type="predicted"/>
<feature type="region of interest" description="Disordered" evidence="1">
    <location>
        <begin position="74"/>
        <end position="169"/>
    </location>
</feature>
<reference evidence="2 3" key="1">
    <citation type="submission" date="2020-04" db="EMBL/GenBank/DDBJ databases">
        <title>Perkinsus chesapeaki whole genome sequence.</title>
        <authorList>
            <person name="Bogema D.R."/>
        </authorList>
    </citation>
    <scope>NUCLEOTIDE SEQUENCE [LARGE SCALE GENOMIC DNA]</scope>
    <source>
        <strain evidence="2">ATCC PRA-425</strain>
    </source>
</reference>
<evidence type="ECO:0000313" key="3">
    <source>
        <dbReference type="Proteomes" id="UP000591131"/>
    </source>
</evidence>
<feature type="compositionally biased region" description="Acidic residues" evidence="1">
    <location>
        <begin position="323"/>
        <end position="359"/>
    </location>
</feature>